<keyword evidence="5" id="KW-0812">Transmembrane</keyword>
<dbReference type="InterPro" id="IPR000914">
    <property type="entry name" value="SBP_5_dom"/>
</dbReference>
<dbReference type="Gene3D" id="3.10.105.10">
    <property type="entry name" value="Dipeptide-binding Protein, Domain 3"/>
    <property type="match status" value="1"/>
</dbReference>
<reference evidence="7 8" key="1">
    <citation type="journal article" date="2021" name="Int. J. Syst. Evol. Microbiol.">
        <title>Reticulibacter mediterranei gen. nov., sp. nov., within the new family Reticulibacteraceae fam. nov., and Ktedonospora formicarum gen. nov., sp. nov., Ktedonobacter robiniae sp. nov., Dictyobacter formicarum sp. nov. and Dictyobacter arantiisoli sp. nov., belonging to the class Ktedonobacteria.</title>
        <authorList>
            <person name="Yabe S."/>
            <person name="Zheng Y."/>
            <person name="Wang C.M."/>
            <person name="Sakai Y."/>
            <person name="Abe K."/>
            <person name="Yokota A."/>
            <person name="Donadio S."/>
            <person name="Cavaletti L."/>
            <person name="Monciardini P."/>
        </authorList>
    </citation>
    <scope>NUCLEOTIDE SEQUENCE [LARGE SCALE GENOMIC DNA]</scope>
    <source>
        <strain evidence="7 8">SOSP1-30</strain>
    </source>
</reference>
<dbReference type="PANTHER" id="PTHR30290">
    <property type="entry name" value="PERIPLASMIC BINDING COMPONENT OF ABC TRANSPORTER"/>
    <property type="match status" value="1"/>
</dbReference>
<evidence type="ECO:0000256" key="3">
    <source>
        <dbReference type="ARBA" id="ARBA00022448"/>
    </source>
</evidence>
<name>A0ABQ3V1J3_9CHLR</name>
<dbReference type="RefSeq" id="WP_307811796.1">
    <property type="nucleotide sequence ID" value="NZ_BNJG01000003.1"/>
</dbReference>
<dbReference type="Gene3D" id="3.40.190.10">
    <property type="entry name" value="Periplasmic binding protein-like II"/>
    <property type="match status" value="1"/>
</dbReference>
<feature type="domain" description="Solute-binding protein family 5" evidence="6">
    <location>
        <begin position="97"/>
        <end position="487"/>
    </location>
</feature>
<dbReference type="PANTHER" id="PTHR30290:SF10">
    <property type="entry name" value="PERIPLASMIC OLIGOPEPTIDE-BINDING PROTEIN-RELATED"/>
    <property type="match status" value="1"/>
</dbReference>
<accession>A0ABQ3V1J3</accession>
<comment type="similarity">
    <text evidence="2">Belongs to the bacterial solute-binding protein 5 family.</text>
</comment>
<evidence type="ECO:0000259" key="6">
    <source>
        <dbReference type="Pfam" id="PF00496"/>
    </source>
</evidence>
<evidence type="ECO:0000256" key="5">
    <source>
        <dbReference type="SAM" id="Phobius"/>
    </source>
</evidence>
<sequence length="633" mass="69305">MQLHTPDTRPRTRITTHRLLPLFMGILMLFVAACGGGNNTPTSSGKAPDDQQILVKPVEGRSELQTFDPALATESAAINAINMVFTGLVELDDKLQVQDQLAASHSLAADGVTWTFKLKPGLKFSDGTPLTSTDVAYSLDRALAPDLKSPVSPVYLGLLKDADKRFSGAIPSLINDSILTPDSQTVVLIAKSKAAYFLQILTYQTSFVLEKSMIQKYGNNFAAHLSEGIGGDGPFKVAKYTPNKDIEFVPNPNYYGPKPKLKKVIMPFYAQADTAYRAYQANQVESAYVPSVQIANAKQLPNGQYHSIPQLDVEYFTMNYLAKPFDNLKIRQAFALSIDKNAIAHNVFKDSAIPTNHIVPQGMPGYNESLTATHGVTSTKGDVDLAKKLFAEGLQEEHLTAATFPQITFTVATLGQTDSRNMFAAVQQMWQKNLGITVKIQDEDFNKLLDDRNSTVNNSKGMQMWALDWSSDYPDPQDWLTLIFDKGSPKNAFNYGQNTTPLATEQQANQLLMEQADVNADQQARLKQYNQAEQALINDVAWIPVYQSISTLVRKPCVVGVVDNPQNFTPPTIGAISTSLTRLPALIRNSIANQVAAYASSGPKQHASAHYCFVGICVPISAAWVAMEAKAEG</sequence>
<comment type="subcellular location">
    <subcellularLocation>
        <location evidence="1">Cell envelope</location>
    </subcellularLocation>
</comment>
<keyword evidence="8" id="KW-1185">Reference proteome</keyword>
<organism evidence="7 8">
    <name type="scientific">Ktedonobacter robiniae</name>
    <dbReference type="NCBI Taxonomy" id="2778365"/>
    <lineage>
        <taxon>Bacteria</taxon>
        <taxon>Bacillati</taxon>
        <taxon>Chloroflexota</taxon>
        <taxon>Ktedonobacteria</taxon>
        <taxon>Ktedonobacterales</taxon>
        <taxon>Ktedonobacteraceae</taxon>
        <taxon>Ktedonobacter</taxon>
    </lineage>
</organism>
<keyword evidence="3" id="KW-0813">Transport</keyword>
<evidence type="ECO:0000256" key="1">
    <source>
        <dbReference type="ARBA" id="ARBA00004196"/>
    </source>
</evidence>
<protein>
    <submittedName>
        <fullName evidence="7">Oligopeptide-binding protein OppA</fullName>
    </submittedName>
</protein>
<keyword evidence="5" id="KW-0472">Membrane</keyword>
<dbReference type="Gene3D" id="3.90.76.10">
    <property type="entry name" value="Dipeptide-binding Protein, Domain 1"/>
    <property type="match status" value="1"/>
</dbReference>
<dbReference type="Pfam" id="PF00496">
    <property type="entry name" value="SBP_bac_5"/>
    <property type="match status" value="1"/>
</dbReference>
<evidence type="ECO:0000256" key="2">
    <source>
        <dbReference type="ARBA" id="ARBA00005695"/>
    </source>
</evidence>
<evidence type="ECO:0000256" key="4">
    <source>
        <dbReference type="ARBA" id="ARBA00022729"/>
    </source>
</evidence>
<keyword evidence="5" id="KW-1133">Transmembrane helix</keyword>
<comment type="caution">
    <text evidence="7">The sequence shown here is derived from an EMBL/GenBank/DDBJ whole genome shotgun (WGS) entry which is preliminary data.</text>
</comment>
<dbReference type="CDD" id="cd08504">
    <property type="entry name" value="PBP2_OppA"/>
    <property type="match status" value="1"/>
</dbReference>
<keyword evidence="4" id="KW-0732">Signal</keyword>
<dbReference type="InterPro" id="IPR030678">
    <property type="entry name" value="Peptide/Ni-bd"/>
</dbReference>
<dbReference type="Proteomes" id="UP000654345">
    <property type="component" value="Unassembled WGS sequence"/>
</dbReference>
<evidence type="ECO:0000313" key="7">
    <source>
        <dbReference type="EMBL" id="GHO59014.1"/>
    </source>
</evidence>
<dbReference type="SUPFAM" id="SSF53850">
    <property type="entry name" value="Periplasmic binding protein-like II"/>
    <property type="match status" value="1"/>
</dbReference>
<feature type="transmembrane region" description="Helical" evidence="5">
    <location>
        <begin position="19"/>
        <end position="38"/>
    </location>
</feature>
<proteinExistence type="inferred from homology"/>
<dbReference type="InterPro" id="IPR039424">
    <property type="entry name" value="SBP_5"/>
</dbReference>
<dbReference type="PIRSF" id="PIRSF002741">
    <property type="entry name" value="MppA"/>
    <property type="match status" value="1"/>
</dbReference>
<gene>
    <name evidence="7" type="primary">oppA_4</name>
    <name evidence="7" type="ORF">KSB_74890</name>
</gene>
<dbReference type="EMBL" id="BNJG01000003">
    <property type="protein sequence ID" value="GHO59014.1"/>
    <property type="molecule type" value="Genomic_DNA"/>
</dbReference>
<evidence type="ECO:0000313" key="8">
    <source>
        <dbReference type="Proteomes" id="UP000654345"/>
    </source>
</evidence>